<sequence>SSNIFFFYIIVTTKTCGKGRGIDSCSTLILGEATATICSCTDHLCNASNSLPVPRLNLILVCLFFYILNHYIILL</sequence>
<evidence type="ECO:0000256" key="1">
    <source>
        <dbReference type="SAM" id="Phobius"/>
    </source>
</evidence>
<name>A0A0K2UFW4_LEPSM</name>
<keyword evidence="1" id="KW-0472">Membrane</keyword>
<dbReference type="EMBL" id="HACA01019599">
    <property type="protein sequence ID" value="CDW36960.1"/>
    <property type="molecule type" value="Transcribed_RNA"/>
</dbReference>
<reference evidence="2" key="1">
    <citation type="submission" date="2014-05" db="EMBL/GenBank/DDBJ databases">
        <authorList>
            <person name="Chronopoulou M."/>
        </authorList>
    </citation>
    <scope>NUCLEOTIDE SEQUENCE</scope>
    <source>
        <tissue evidence="2">Whole organism</tissue>
    </source>
</reference>
<accession>A0A0K2UFW4</accession>
<evidence type="ECO:0000313" key="2">
    <source>
        <dbReference type="EMBL" id="CDW36960.1"/>
    </source>
</evidence>
<keyword evidence="1" id="KW-1133">Transmembrane helix</keyword>
<dbReference type="OrthoDB" id="7956040at2759"/>
<feature type="transmembrane region" description="Helical" evidence="1">
    <location>
        <begin position="56"/>
        <end position="74"/>
    </location>
</feature>
<protein>
    <recommendedName>
        <fullName evidence="3">Protein quiver</fullName>
    </recommendedName>
</protein>
<keyword evidence="1" id="KW-0812">Transmembrane</keyword>
<evidence type="ECO:0008006" key="3">
    <source>
        <dbReference type="Google" id="ProtNLM"/>
    </source>
</evidence>
<proteinExistence type="predicted"/>
<feature type="non-terminal residue" evidence="2">
    <location>
        <position position="1"/>
    </location>
</feature>
<organism evidence="2">
    <name type="scientific">Lepeophtheirus salmonis</name>
    <name type="common">Salmon louse</name>
    <name type="synonym">Caligus salmonis</name>
    <dbReference type="NCBI Taxonomy" id="72036"/>
    <lineage>
        <taxon>Eukaryota</taxon>
        <taxon>Metazoa</taxon>
        <taxon>Ecdysozoa</taxon>
        <taxon>Arthropoda</taxon>
        <taxon>Crustacea</taxon>
        <taxon>Multicrustacea</taxon>
        <taxon>Hexanauplia</taxon>
        <taxon>Copepoda</taxon>
        <taxon>Siphonostomatoida</taxon>
        <taxon>Caligidae</taxon>
        <taxon>Lepeophtheirus</taxon>
    </lineage>
</organism>
<dbReference type="AlphaFoldDB" id="A0A0K2UFW4"/>